<dbReference type="EMBL" id="AMGW01000006">
    <property type="protein sequence ID" value="EXJ55640.1"/>
    <property type="molecule type" value="Genomic_DNA"/>
</dbReference>
<dbReference type="OrthoDB" id="4192220at2759"/>
<dbReference type="AlphaFoldDB" id="W9VRJ3"/>
<name>W9VRJ3_9EURO</name>
<comment type="caution">
    <text evidence="1">The sequence shown here is derived from an EMBL/GenBank/DDBJ whole genome shotgun (WGS) entry which is preliminary data.</text>
</comment>
<dbReference type="HOGENOM" id="CLU_836797_0_0_1"/>
<reference evidence="1 2" key="1">
    <citation type="submission" date="2013-03" db="EMBL/GenBank/DDBJ databases">
        <title>The Genome Sequence of Cladophialophora yegresii CBS 114405.</title>
        <authorList>
            <consortium name="The Broad Institute Genomics Platform"/>
            <person name="Cuomo C."/>
            <person name="de Hoog S."/>
            <person name="Gorbushina A."/>
            <person name="Walker B."/>
            <person name="Young S.K."/>
            <person name="Zeng Q."/>
            <person name="Gargeya S."/>
            <person name="Fitzgerald M."/>
            <person name="Haas B."/>
            <person name="Abouelleil A."/>
            <person name="Allen A.W."/>
            <person name="Alvarado L."/>
            <person name="Arachchi H.M."/>
            <person name="Berlin A.M."/>
            <person name="Chapman S.B."/>
            <person name="Gainer-Dewar J."/>
            <person name="Goldberg J."/>
            <person name="Griggs A."/>
            <person name="Gujja S."/>
            <person name="Hansen M."/>
            <person name="Howarth C."/>
            <person name="Imamovic A."/>
            <person name="Ireland A."/>
            <person name="Larimer J."/>
            <person name="McCowan C."/>
            <person name="Murphy C."/>
            <person name="Pearson M."/>
            <person name="Poon T.W."/>
            <person name="Priest M."/>
            <person name="Roberts A."/>
            <person name="Saif S."/>
            <person name="Shea T."/>
            <person name="Sisk P."/>
            <person name="Sykes S."/>
            <person name="Wortman J."/>
            <person name="Nusbaum C."/>
            <person name="Birren B."/>
        </authorList>
    </citation>
    <scope>NUCLEOTIDE SEQUENCE [LARGE SCALE GENOMIC DNA]</scope>
    <source>
        <strain evidence="1 2">CBS 114405</strain>
    </source>
</reference>
<accession>W9VRJ3</accession>
<keyword evidence="2" id="KW-1185">Reference proteome</keyword>
<sequence>MSLECMELDIATFDSVRRRAVPSLGPPLWKTISKLIDVRLRIPELCSHLFLQPPVVEIGGSSPNSRNDEDAEKRNPGKTIVINIINAGLDDAGAQGVSQHFNDGVSTQALPREALIRRAASAIGAGFLTGVDRLSIFSVHNRPRNCEGPTVFSAINEQVLVPQAKVVKSPYRSFLGGNTAFLRYRDTEKEQREAWGDSQSIIDLAEGQAWVETVEGYRASRGYFTRHLNTRFGGCTLKRLNILMDRHTGTRITGALIRKEQMEGRRLLRATETAGICAFGCVTRELTSDEQATGQPINGADSGRAIDFYDPRLEIRDANGVDPYRMSLSECL</sequence>
<dbReference type="Proteomes" id="UP000019473">
    <property type="component" value="Unassembled WGS sequence"/>
</dbReference>
<evidence type="ECO:0000313" key="2">
    <source>
        <dbReference type="Proteomes" id="UP000019473"/>
    </source>
</evidence>
<organism evidence="1 2">
    <name type="scientific">Cladophialophora yegresii CBS 114405</name>
    <dbReference type="NCBI Taxonomy" id="1182544"/>
    <lineage>
        <taxon>Eukaryota</taxon>
        <taxon>Fungi</taxon>
        <taxon>Dikarya</taxon>
        <taxon>Ascomycota</taxon>
        <taxon>Pezizomycotina</taxon>
        <taxon>Eurotiomycetes</taxon>
        <taxon>Chaetothyriomycetidae</taxon>
        <taxon>Chaetothyriales</taxon>
        <taxon>Herpotrichiellaceae</taxon>
        <taxon>Cladophialophora</taxon>
    </lineage>
</organism>
<gene>
    <name evidence="1" type="ORF">A1O7_08569</name>
</gene>
<dbReference type="RefSeq" id="XP_007760750.1">
    <property type="nucleotide sequence ID" value="XM_007762560.1"/>
</dbReference>
<protein>
    <submittedName>
        <fullName evidence="1">Uncharacterized protein</fullName>
    </submittedName>
</protein>
<dbReference type="VEuPathDB" id="FungiDB:A1O7_08569"/>
<dbReference type="STRING" id="1182544.W9VRJ3"/>
<evidence type="ECO:0000313" key="1">
    <source>
        <dbReference type="EMBL" id="EXJ55640.1"/>
    </source>
</evidence>
<dbReference type="GeneID" id="19183135"/>
<proteinExistence type="predicted"/>